<evidence type="ECO:0000313" key="10">
    <source>
        <dbReference type="EMBL" id="WOG89297.1"/>
    </source>
</evidence>
<evidence type="ECO:0000256" key="5">
    <source>
        <dbReference type="ARBA" id="ARBA00023163"/>
    </source>
</evidence>
<comment type="subcellular location">
    <subcellularLocation>
        <location evidence="1">Nucleus</location>
    </subcellularLocation>
</comment>
<dbReference type="InterPro" id="IPR044822">
    <property type="entry name" value="Myb_DNA-bind_4"/>
</dbReference>
<evidence type="ECO:0000259" key="8">
    <source>
        <dbReference type="PROSITE" id="PS50090"/>
    </source>
</evidence>
<proteinExistence type="predicted"/>
<feature type="compositionally biased region" description="Polar residues" evidence="7">
    <location>
        <begin position="291"/>
        <end position="302"/>
    </location>
</feature>
<sequence>MDETEDPYAATQGFEPSPRSKLAVCDASYSQNVDDQYVEGDDDPEVDEEDEEEGIDVNEEATILTNAKVEDVNDEDDVVDEDGDEQSDDDNSDDDYRRRIESNDQHRHPKKRKMMSLLSSYEFAPRVTAPLALTSAASKPSHGGRNALSDWTEQETFVLLEAWGDRFIQRGRKSLRSEEWQEVADKVSQRSKLERSDTQCRNRLDTLKKKYKKETAKIHEMGGTTSQWVYFEKMDMLLSLTPQQLRLSREVNTLNSKKHVQNPGVYLNRACRSDEMSDSSENSDSVEAEENGSNFRPPKQTNRSVGASFRLIAESITKFSDIYVKVENNKRKQMLELEMMRMNFHRDLEMQKRQILEKARAEIANIWREDDNWNSGSAENLSG</sequence>
<dbReference type="OrthoDB" id="691673at2759"/>
<feature type="region of interest" description="Disordered" evidence="7">
    <location>
        <begin position="1"/>
        <end position="113"/>
    </location>
</feature>
<reference evidence="10" key="2">
    <citation type="submission" date="2022-03" db="EMBL/GenBank/DDBJ databases">
        <title>Draft title - Genomic analysis of global carrot germplasm unveils the trajectory of domestication and the origin of high carotenoid orange carrot.</title>
        <authorList>
            <person name="Iorizzo M."/>
            <person name="Ellison S."/>
            <person name="Senalik D."/>
            <person name="Macko-Podgorni A."/>
            <person name="Grzebelus D."/>
            <person name="Bostan H."/>
            <person name="Rolling W."/>
            <person name="Curaba J."/>
            <person name="Simon P."/>
        </authorList>
    </citation>
    <scope>NUCLEOTIDE SEQUENCE</scope>
    <source>
        <tissue evidence="10">Leaf</tissue>
    </source>
</reference>
<feature type="region of interest" description="Disordered" evidence="7">
    <location>
        <begin position="273"/>
        <end position="302"/>
    </location>
</feature>
<dbReference type="GO" id="GO:0005634">
    <property type="term" value="C:nucleus"/>
    <property type="evidence" value="ECO:0007669"/>
    <property type="project" value="UniProtKB-SubCell"/>
</dbReference>
<dbReference type="Gramene" id="KZN06722">
    <property type="protein sequence ID" value="KZN06722"/>
    <property type="gene ID" value="DCAR_007559"/>
</dbReference>
<evidence type="ECO:0000256" key="7">
    <source>
        <dbReference type="SAM" id="MobiDB-lite"/>
    </source>
</evidence>
<evidence type="ECO:0000256" key="6">
    <source>
        <dbReference type="ARBA" id="ARBA00023242"/>
    </source>
</evidence>
<evidence type="ECO:0000256" key="4">
    <source>
        <dbReference type="ARBA" id="ARBA00023125"/>
    </source>
</evidence>
<dbReference type="PROSITE" id="PS50090">
    <property type="entry name" value="MYB_LIKE"/>
    <property type="match status" value="1"/>
</dbReference>
<gene>
    <name evidence="9" type="ORF">DCAR_007559</name>
    <name evidence="10" type="ORF">DCAR_0208534</name>
</gene>
<keyword evidence="2" id="KW-0805">Transcription regulation</keyword>
<evidence type="ECO:0000313" key="11">
    <source>
        <dbReference type="Proteomes" id="UP000077755"/>
    </source>
</evidence>
<reference evidence="9" key="1">
    <citation type="journal article" date="2016" name="Nat. Genet.">
        <title>A high-quality carrot genome assembly provides new insights into carotenoid accumulation and asterid genome evolution.</title>
        <authorList>
            <person name="Iorizzo M."/>
            <person name="Ellison S."/>
            <person name="Senalik D."/>
            <person name="Zeng P."/>
            <person name="Satapoomin P."/>
            <person name="Huang J."/>
            <person name="Bowman M."/>
            <person name="Iovene M."/>
            <person name="Sanseverino W."/>
            <person name="Cavagnaro P."/>
            <person name="Yildiz M."/>
            <person name="Macko-Podgorni A."/>
            <person name="Moranska E."/>
            <person name="Grzebelus E."/>
            <person name="Grzebelus D."/>
            <person name="Ashrafi H."/>
            <person name="Zheng Z."/>
            <person name="Cheng S."/>
            <person name="Spooner D."/>
            <person name="Van Deynze A."/>
            <person name="Simon P."/>
        </authorList>
    </citation>
    <scope>NUCLEOTIDE SEQUENCE [LARGE SCALE GENOMIC DNA]</scope>
    <source>
        <tissue evidence="9">Leaf</tissue>
    </source>
</reference>
<protein>
    <recommendedName>
        <fullName evidence="8">Myb-like domain-containing protein</fullName>
    </recommendedName>
</protein>
<dbReference type="PANTHER" id="PTHR31307">
    <property type="entry name" value="TRIHELIX TRANSCRIPTION FACTOR ASIL2"/>
    <property type="match status" value="1"/>
</dbReference>
<evidence type="ECO:0000256" key="3">
    <source>
        <dbReference type="ARBA" id="ARBA00023054"/>
    </source>
</evidence>
<evidence type="ECO:0000256" key="1">
    <source>
        <dbReference type="ARBA" id="ARBA00004123"/>
    </source>
</evidence>
<dbReference type="EMBL" id="LNRQ01000002">
    <property type="protein sequence ID" value="KZN06722.1"/>
    <property type="molecule type" value="Genomic_DNA"/>
</dbReference>
<dbReference type="EMBL" id="CP093344">
    <property type="protein sequence ID" value="WOG89297.1"/>
    <property type="molecule type" value="Genomic_DNA"/>
</dbReference>
<keyword evidence="4" id="KW-0238">DNA-binding</keyword>
<dbReference type="FunFam" id="1.10.10.60:FF:000104">
    <property type="entry name" value="trihelix transcription factor ASIL2"/>
    <property type="match status" value="1"/>
</dbReference>
<keyword evidence="3" id="KW-0175">Coiled coil</keyword>
<feature type="compositionally biased region" description="Basic and acidic residues" evidence="7">
    <location>
        <begin position="94"/>
        <end position="106"/>
    </location>
</feature>
<feature type="compositionally biased region" description="Acidic residues" evidence="7">
    <location>
        <begin position="72"/>
        <end position="93"/>
    </location>
</feature>
<dbReference type="STRING" id="79200.A0A166ELA4"/>
<dbReference type="Gene3D" id="1.10.10.60">
    <property type="entry name" value="Homeodomain-like"/>
    <property type="match status" value="1"/>
</dbReference>
<keyword evidence="5" id="KW-0804">Transcription</keyword>
<dbReference type="InterPro" id="IPR044823">
    <property type="entry name" value="ASIL1/2-like"/>
</dbReference>
<dbReference type="Pfam" id="PF13837">
    <property type="entry name" value="Myb_DNA-bind_4"/>
    <property type="match status" value="1"/>
</dbReference>
<dbReference type="GO" id="GO:0000976">
    <property type="term" value="F:transcription cis-regulatory region binding"/>
    <property type="evidence" value="ECO:0007669"/>
    <property type="project" value="TreeGrafter"/>
</dbReference>
<keyword evidence="11" id="KW-1185">Reference proteome</keyword>
<feature type="compositionally biased region" description="Acidic residues" evidence="7">
    <location>
        <begin position="36"/>
        <end position="59"/>
    </location>
</feature>
<organism evidence="9">
    <name type="scientific">Daucus carota subsp. sativus</name>
    <name type="common">Carrot</name>
    <dbReference type="NCBI Taxonomy" id="79200"/>
    <lineage>
        <taxon>Eukaryota</taxon>
        <taxon>Viridiplantae</taxon>
        <taxon>Streptophyta</taxon>
        <taxon>Embryophyta</taxon>
        <taxon>Tracheophyta</taxon>
        <taxon>Spermatophyta</taxon>
        <taxon>Magnoliopsida</taxon>
        <taxon>eudicotyledons</taxon>
        <taxon>Gunneridae</taxon>
        <taxon>Pentapetalae</taxon>
        <taxon>asterids</taxon>
        <taxon>campanulids</taxon>
        <taxon>Apiales</taxon>
        <taxon>Apiaceae</taxon>
        <taxon>Apioideae</taxon>
        <taxon>Scandiceae</taxon>
        <taxon>Daucinae</taxon>
        <taxon>Daucus</taxon>
        <taxon>Daucus sect. Daucus</taxon>
    </lineage>
</organism>
<evidence type="ECO:0000256" key="2">
    <source>
        <dbReference type="ARBA" id="ARBA00023015"/>
    </source>
</evidence>
<dbReference type="Proteomes" id="UP000077755">
    <property type="component" value="Chromosome 2"/>
</dbReference>
<dbReference type="OMA" id="QYDEGCS"/>
<feature type="domain" description="Myb-like" evidence="8">
    <location>
        <begin position="149"/>
        <end position="208"/>
    </location>
</feature>
<dbReference type="KEGG" id="dcr:108208638"/>
<accession>A0A166ELA4</accession>
<dbReference type="AlphaFoldDB" id="A0A166ELA4"/>
<evidence type="ECO:0000313" key="9">
    <source>
        <dbReference type="EMBL" id="KZN06722.1"/>
    </source>
</evidence>
<dbReference type="PANTHER" id="PTHR31307:SF6">
    <property type="entry name" value="OS01G0718900 PROTEIN"/>
    <property type="match status" value="1"/>
</dbReference>
<keyword evidence="6" id="KW-0539">Nucleus</keyword>
<name>A0A166ELA4_DAUCS</name>
<dbReference type="InterPro" id="IPR001005">
    <property type="entry name" value="SANT/Myb"/>
</dbReference>